<evidence type="ECO:0000256" key="8">
    <source>
        <dbReference type="ARBA" id="ARBA00023136"/>
    </source>
</evidence>
<evidence type="ECO:0000256" key="1">
    <source>
        <dbReference type="ARBA" id="ARBA00004429"/>
    </source>
</evidence>
<dbReference type="EMBL" id="FQXG01000002">
    <property type="protein sequence ID" value="SHH37404.1"/>
    <property type="molecule type" value="Genomic_DNA"/>
</dbReference>
<dbReference type="Pfam" id="PF04217">
    <property type="entry name" value="DUF412"/>
    <property type="match status" value="1"/>
</dbReference>
<keyword evidence="11" id="KW-1185">Reference proteome</keyword>
<dbReference type="NCBIfam" id="NF002493">
    <property type="entry name" value="PRK01816.1"/>
    <property type="match status" value="1"/>
</dbReference>
<gene>
    <name evidence="10" type="ORF">SAMN02745129_1987</name>
</gene>
<keyword evidence="7 9" id="KW-1133">Transmembrane helix</keyword>
<evidence type="ECO:0000313" key="10">
    <source>
        <dbReference type="EMBL" id="SHH37404.1"/>
    </source>
</evidence>
<keyword evidence="4" id="KW-1003">Cell membrane</keyword>
<comment type="subcellular location">
    <subcellularLocation>
        <location evidence="1">Cell inner membrane</location>
        <topology evidence="1">Multi-pass membrane protein</topology>
    </subcellularLocation>
</comment>
<sequence length="145" mass="16739">MQLIERLHEGHRYMKAWPLHPVLAGRFPEERVIRATRFGLRWLPVVAMLGLAFQISAMGSEILPVALAQAMLIISIPLQGLYWLGWRSVQPLPLPVLNWCKEVRARLVEAGCEVAPLMPQSQYRHMACLLERAFRRLDDAFWCDH</sequence>
<dbReference type="OrthoDB" id="7066670at2"/>
<dbReference type="AlphaFoldDB" id="A0A1M5SFT7"/>
<dbReference type="InterPro" id="IPR007334">
    <property type="entry name" value="UPF0208"/>
</dbReference>
<evidence type="ECO:0000256" key="2">
    <source>
        <dbReference type="ARBA" id="ARBA00009474"/>
    </source>
</evidence>
<keyword evidence="8 9" id="KW-0472">Membrane</keyword>
<comment type="similarity">
    <text evidence="2">Belongs to the UPF0208 family.</text>
</comment>
<dbReference type="STRING" id="299255.SAMN02745129_1987"/>
<feature type="transmembrane region" description="Helical" evidence="9">
    <location>
        <begin position="38"/>
        <end position="56"/>
    </location>
</feature>
<protein>
    <recommendedName>
        <fullName evidence="3">UPF0208 membrane protein YfbV</fullName>
    </recommendedName>
</protein>
<evidence type="ECO:0000256" key="5">
    <source>
        <dbReference type="ARBA" id="ARBA00022519"/>
    </source>
</evidence>
<evidence type="ECO:0000313" key="11">
    <source>
        <dbReference type="Proteomes" id="UP000184268"/>
    </source>
</evidence>
<evidence type="ECO:0000256" key="9">
    <source>
        <dbReference type="SAM" id="Phobius"/>
    </source>
</evidence>
<proteinExistence type="inferred from homology"/>
<dbReference type="GO" id="GO:0005886">
    <property type="term" value="C:plasma membrane"/>
    <property type="evidence" value="ECO:0007669"/>
    <property type="project" value="UniProtKB-SubCell"/>
</dbReference>
<dbReference type="RefSeq" id="WP_067664367.1">
    <property type="nucleotide sequence ID" value="NZ_FQXG01000002.1"/>
</dbReference>
<reference evidence="10 11" key="1">
    <citation type="submission" date="2016-11" db="EMBL/GenBank/DDBJ databases">
        <authorList>
            <person name="Jaros S."/>
            <person name="Januszkiewicz K."/>
            <person name="Wedrychowicz H."/>
        </authorList>
    </citation>
    <scope>NUCLEOTIDE SEQUENCE [LARGE SCALE GENOMIC DNA]</scope>
    <source>
        <strain evidence="10 11">DSM 16917</strain>
    </source>
</reference>
<evidence type="ECO:0000256" key="4">
    <source>
        <dbReference type="ARBA" id="ARBA00022475"/>
    </source>
</evidence>
<accession>A0A1M5SFT7</accession>
<name>A0A1M5SFT7_9GAMM</name>
<keyword evidence="5" id="KW-0997">Cell inner membrane</keyword>
<keyword evidence="6 9" id="KW-0812">Transmembrane</keyword>
<feature type="transmembrane region" description="Helical" evidence="9">
    <location>
        <begin position="62"/>
        <end position="84"/>
    </location>
</feature>
<dbReference type="Proteomes" id="UP000184268">
    <property type="component" value="Unassembled WGS sequence"/>
</dbReference>
<evidence type="ECO:0000256" key="6">
    <source>
        <dbReference type="ARBA" id="ARBA00022692"/>
    </source>
</evidence>
<evidence type="ECO:0000256" key="7">
    <source>
        <dbReference type="ARBA" id="ARBA00022989"/>
    </source>
</evidence>
<organism evidence="10 11">
    <name type="scientific">Ferrimonas marina</name>
    <dbReference type="NCBI Taxonomy" id="299255"/>
    <lineage>
        <taxon>Bacteria</taxon>
        <taxon>Pseudomonadati</taxon>
        <taxon>Pseudomonadota</taxon>
        <taxon>Gammaproteobacteria</taxon>
        <taxon>Alteromonadales</taxon>
        <taxon>Ferrimonadaceae</taxon>
        <taxon>Ferrimonas</taxon>
    </lineage>
</organism>
<evidence type="ECO:0000256" key="3">
    <source>
        <dbReference type="ARBA" id="ARBA00018831"/>
    </source>
</evidence>